<gene>
    <name evidence="1" type="ORF">J2Z69_003012</name>
</gene>
<comment type="caution">
    <text evidence="1">The sequence shown here is derived from an EMBL/GenBank/DDBJ whole genome shotgun (WGS) entry which is preliminary data.</text>
</comment>
<dbReference type="EMBL" id="JAGGLD010000005">
    <property type="protein sequence ID" value="MBP2001956.1"/>
    <property type="molecule type" value="Genomic_DNA"/>
</dbReference>
<sequence length="340" mass="39535">MPKNNSLFVISLDFELYWGLRDVWPLTHYQNVFAGERGQIPQVLKLFECNGIHATWATVGMLFARNRDHLEGHLPREQPQYQEEALSPYPHLADGQVGWDEKSDPNHYALGLIRQIQGTAGQRIASHTFSHYYCQEAGQQSEDFLADMQAAVKIAEEEGVSLDTMVFPRNQVRSDYLPLLGQVGIRAYRGNPKHALYRAGYSRHDSWFKRAFRLLDAYLNLTGYHTYSEEEIDSKYPMNLPASHFLRSYSHNVRLLEPLRLRRILKGMTQAAERGEAYHLWCHPYNLVDNQGRCYQVLVDIVEHYKKLRTTFGMESLNMEELCERVARKDRTQKLNAERV</sequence>
<evidence type="ECO:0000313" key="1">
    <source>
        <dbReference type="EMBL" id="MBP2001956.1"/>
    </source>
</evidence>
<dbReference type="Gene3D" id="3.20.20.370">
    <property type="entry name" value="Glycoside hydrolase/deacetylase"/>
    <property type="match status" value="1"/>
</dbReference>
<dbReference type="InterPro" id="IPR011330">
    <property type="entry name" value="Glyco_hydro/deAcase_b/a-brl"/>
</dbReference>
<name>A0ABS4JLV7_9BACL</name>
<accession>A0ABS4JLV7</accession>
<reference evidence="1 2" key="1">
    <citation type="submission" date="2021-03" db="EMBL/GenBank/DDBJ databases">
        <title>Genomic Encyclopedia of Type Strains, Phase IV (KMG-IV): sequencing the most valuable type-strain genomes for metagenomic binning, comparative biology and taxonomic classification.</title>
        <authorList>
            <person name="Goeker M."/>
        </authorList>
    </citation>
    <scope>NUCLEOTIDE SEQUENCE [LARGE SCALE GENOMIC DNA]</scope>
    <source>
        <strain evidence="1 2">DSM 26806</strain>
    </source>
</reference>
<dbReference type="Proteomes" id="UP001519288">
    <property type="component" value="Unassembled WGS sequence"/>
</dbReference>
<evidence type="ECO:0000313" key="2">
    <source>
        <dbReference type="Proteomes" id="UP001519288"/>
    </source>
</evidence>
<keyword evidence="2" id="KW-1185">Reference proteome</keyword>
<organism evidence="1 2">
    <name type="scientific">Paenibacillus shirakamiensis</name>
    <dbReference type="NCBI Taxonomy" id="1265935"/>
    <lineage>
        <taxon>Bacteria</taxon>
        <taxon>Bacillati</taxon>
        <taxon>Bacillota</taxon>
        <taxon>Bacilli</taxon>
        <taxon>Bacillales</taxon>
        <taxon>Paenibacillaceae</taxon>
        <taxon>Paenibacillus</taxon>
    </lineage>
</organism>
<dbReference type="CDD" id="cd10929">
    <property type="entry name" value="CE4_u5"/>
    <property type="match status" value="1"/>
</dbReference>
<protein>
    <submittedName>
        <fullName evidence="1">Peptidoglycan/xylan/chitin deacetylase (PgdA/CDA1 family)</fullName>
    </submittedName>
</protein>
<dbReference type="SUPFAM" id="SSF88713">
    <property type="entry name" value="Glycoside hydrolase/deacetylase"/>
    <property type="match status" value="1"/>
</dbReference>
<dbReference type="RefSeq" id="WP_209864182.1">
    <property type="nucleotide sequence ID" value="NZ_JAGGLD010000005.1"/>
</dbReference>
<proteinExistence type="predicted"/>